<sequence length="242" mass="26134">MRTIGAPRECHRRRPATPDDANHKKAQAIAERPAALDETGLCRALAETLRPGRDLPNVADVSNPRYALRSAMFVTVYLAGFLIAPLVPVFPLAPLVVGGVWLTAQAGYRRRRFDVIMLATATAVGATLQGAGLLLSLAIVGWAVLPSLLFAILLNLWLPGYWRGHGDRFRRPSAAVLPLAGIAVLTAGAGMVIWAVIDVGFEESAVVVPFVRDVIALFLAPFAVNAYRRLRSPRRSGLTVVR</sequence>
<keyword evidence="2" id="KW-0472">Membrane</keyword>
<feature type="transmembrane region" description="Helical" evidence="2">
    <location>
        <begin position="115"/>
        <end position="135"/>
    </location>
</feature>
<dbReference type="EMBL" id="QGGR01000046">
    <property type="protein sequence ID" value="PWK29490.1"/>
    <property type="molecule type" value="Genomic_DNA"/>
</dbReference>
<accession>A0A316EFY7</accession>
<proteinExistence type="predicted"/>
<evidence type="ECO:0000256" key="1">
    <source>
        <dbReference type="SAM" id="MobiDB-lite"/>
    </source>
</evidence>
<feature type="region of interest" description="Disordered" evidence="1">
    <location>
        <begin position="1"/>
        <end position="23"/>
    </location>
</feature>
<feature type="transmembrane region" description="Helical" evidence="2">
    <location>
        <begin position="209"/>
        <end position="227"/>
    </location>
</feature>
<evidence type="ECO:0000313" key="4">
    <source>
        <dbReference type="Proteomes" id="UP000245697"/>
    </source>
</evidence>
<dbReference type="AlphaFoldDB" id="A0A316EFY7"/>
<feature type="transmembrane region" description="Helical" evidence="2">
    <location>
        <begin position="174"/>
        <end position="197"/>
    </location>
</feature>
<comment type="caution">
    <text evidence="3">The sequence shown here is derived from an EMBL/GenBank/DDBJ whole genome shotgun (WGS) entry which is preliminary data.</text>
</comment>
<dbReference type="Proteomes" id="UP000245697">
    <property type="component" value="Unassembled WGS sequence"/>
</dbReference>
<evidence type="ECO:0000256" key="2">
    <source>
        <dbReference type="SAM" id="Phobius"/>
    </source>
</evidence>
<gene>
    <name evidence="3" type="ORF">BC793_1465</name>
</gene>
<keyword evidence="2" id="KW-1133">Transmembrane helix</keyword>
<feature type="transmembrane region" description="Helical" evidence="2">
    <location>
        <begin position="141"/>
        <end position="162"/>
    </location>
</feature>
<keyword evidence="2" id="KW-0812">Transmembrane</keyword>
<feature type="transmembrane region" description="Helical" evidence="2">
    <location>
        <begin position="76"/>
        <end position="103"/>
    </location>
</feature>
<name>A0A316EFY7_9ACTN</name>
<keyword evidence="4" id="KW-1185">Reference proteome</keyword>
<evidence type="ECO:0000313" key="3">
    <source>
        <dbReference type="EMBL" id="PWK29490.1"/>
    </source>
</evidence>
<organism evidence="3 4">
    <name type="scientific">Actinoplanes xinjiangensis</name>
    <dbReference type="NCBI Taxonomy" id="512350"/>
    <lineage>
        <taxon>Bacteria</taxon>
        <taxon>Bacillati</taxon>
        <taxon>Actinomycetota</taxon>
        <taxon>Actinomycetes</taxon>
        <taxon>Micromonosporales</taxon>
        <taxon>Micromonosporaceae</taxon>
        <taxon>Actinoplanes</taxon>
    </lineage>
</organism>
<protein>
    <submittedName>
        <fullName evidence="3">Uncharacterized protein</fullName>
    </submittedName>
</protein>
<reference evidence="3 4" key="1">
    <citation type="submission" date="2018-05" db="EMBL/GenBank/DDBJ databases">
        <title>Genomic Encyclopedia of Archaeal and Bacterial Type Strains, Phase II (KMG-II): from individual species to whole genera.</title>
        <authorList>
            <person name="Goeker M."/>
        </authorList>
    </citation>
    <scope>NUCLEOTIDE SEQUENCE [LARGE SCALE GENOMIC DNA]</scope>
    <source>
        <strain evidence="3 4">DSM 45184</strain>
    </source>
</reference>